<dbReference type="EMBL" id="BQKC01000001">
    <property type="protein sequence ID" value="GJM55705.1"/>
    <property type="molecule type" value="Genomic_DNA"/>
</dbReference>
<dbReference type="Proteomes" id="UP001055025">
    <property type="component" value="Unassembled WGS sequence"/>
</dbReference>
<organism evidence="1 2">
    <name type="scientific">Granulimonas faecalis</name>
    <dbReference type="NCBI Taxonomy" id="2894155"/>
    <lineage>
        <taxon>Bacteria</taxon>
        <taxon>Bacillati</taxon>
        <taxon>Actinomycetota</taxon>
        <taxon>Coriobacteriia</taxon>
        <taxon>Coriobacteriales</taxon>
        <taxon>Kribbibacteriaceae</taxon>
        <taxon>Granulimonas</taxon>
    </lineage>
</organism>
<evidence type="ECO:0000313" key="2">
    <source>
        <dbReference type="Proteomes" id="UP001055025"/>
    </source>
</evidence>
<comment type="caution">
    <text evidence="1">The sequence shown here is derived from an EMBL/GenBank/DDBJ whole genome shotgun (WGS) entry which is preliminary data.</text>
</comment>
<accession>A0AAV5B4N7</accession>
<dbReference type="AlphaFoldDB" id="A0AAV5B4N7"/>
<protein>
    <submittedName>
        <fullName evidence="1">Uncharacterized protein</fullName>
    </submittedName>
</protein>
<proteinExistence type="predicted"/>
<keyword evidence="2" id="KW-1185">Reference proteome</keyword>
<reference evidence="1" key="1">
    <citation type="journal article" date="2022" name="Int. J. Syst. Evol. Microbiol.">
        <title>Granulimonas faecalis gen. nov., sp. nov., and Leptogranulimonas caecicola gen. nov., sp. nov., novel lactate-producing Atopobiaceae bacteria isolated from mouse intestines, and an emended description of the family Atopobiaceae.</title>
        <authorList>
            <person name="Morinaga K."/>
            <person name="Kusada H."/>
            <person name="Sakamoto S."/>
            <person name="Murakami T."/>
            <person name="Toyoda A."/>
            <person name="Mori H."/>
            <person name="Meng X.Y."/>
            <person name="Takashino M."/>
            <person name="Murotomi K."/>
            <person name="Tamaki H."/>
        </authorList>
    </citation>
    <scope>NUCLEOTIDE SEQUENCE</scope>
    <source>
        <strain evidence="1">OPF53</strain>
    </source>
</reference>
<name>A0AAV5B4N7_9ACTN</name>
<sequence>MHEPLPCFGESPCRDGAGADLALTPFTTFLLEGAAACGGSGADAVRNRLQAATAALLKGPPVRKPCQMERSPR</sequence>
<evidence type="ECO:0000313" key="1">
    <source>
        <dbReference type="EMBL" id="GJM55705.1"/>
    </source>
</evidence>
<gene>
    <name evidence="1" type="ORF">ATOP_13600</name>
</gene>